<accession>A0AAE0M5I7</accession>
<evidence type="ECO:0000313" key="3">
    <source>
        <dbReference type="EMBL" id="KAK3319503.1"/>
    </source>
</evidence>
<reference evidence="3" key="2">
    <citation type="submission" date="2023-06" db="EMBL/GenBank/DDBJ databases">
        <authorList>
            <consortium name="Lawrence Berkeley National Laboratory"/>
            <person name="Haridas S."/>
            <person name="Hensen N."/>
            <person name="Bonometti L."/>
            <person name="Westerberg I."/>
            <person name="Brannstrom I.O."/>
            <person name="Guillou S."/>
            <person name="Cros-Aarteil S."/>
            <person name="Calhoun S."/>
            <person name="Kuo A."/>
            <person name="Mondo S."/>
            <person name="Pangilinan J."/>
            <person name="Riley R."/>
            <person name="Labutti K."/>
            <person name="Andreopoulos B."/>
            <person name="Lipzen A."/>
            <person name="Chen C."/>
            <person name="Yanf M."/>
            <person name="Daum C."/>
            <person name="Ng V."/>
            <person name="Clum A."/>
            <person name="Steindorff A."/>
            <person name="Ohm R."/>
            <person name="Martin F."/>
            <person name="Silar P."/>
            <person name="Natvig D."/>
            <person name="Lalanne C."/>
            <person name="Gautier V."/>
            <person name="Ament-Velasquez S.L."/>
            <person name="Kruys A."/>
            <person name="Hutchinson M.I."/>
            <person name="Powell A.J."/>
            <person name="Barry K."/>
            <person name="Miller A.N."/>
            <person name="Grigoriev I.V."/>
            <person name="Debuchy R."/>
            <person name="Gladieux P."/>
            <person name="Thoren M.H."/>
            <person name="Johannesson H."/>
        </authorList>
    </citation>
    <scope>NUCLEOTIDE SEQUENCE</scope>
    <source>
        <strain evidence="3">SMH4131-1</strain>
    </source>
</reference>
<name>A0AAE0M5I7_9PEZI</name>
<protein>
    <submittedName>
        <fullName evidence="3">Heterokaryon incompatibility protein-domain-containing protein</fullName>
    </submittedName>
</protein>
<dbReference type="PANTHER" id="PTHR33112">
    <property type="entry name" value="DOMAIN PROTEIN, PUTATIVE-RELATED"/>
    <property type="match status" value="1"/>
</dbReference>
<feature type="region of interest" description="Disordered" evidence="1">
    <location>
        <begin position="1"/>
        <end position="41"/>
    </location>
</feature>
<gene>
    <name evidence="3" type="ORF">B0T19DRAFT_478635</name>
</gene>
<feature type="domain" description="Heterokaryon incompatibility" evidence="2">
    <location>
        <begin position="230"/>
        <end position="380"/>
    </location>
</feature>
<evidence type="ECO:0000313" key="4">
    <source>
        <dbReference type="Proteomes" id="UP001286456"/>
    </source>
</evidence>
<dbReference type="AlphaFoldDB" id="A0AAE0M5I7"/>
<organism evidence="3 4">
    <name type="scientific">Cercophora scortea</name>
    <dbReference type="NCBI Taxonomy" id="314031"/>
    <lineage>
        <taxon>Eukaryota</taxon>
        <taxon>Fungi</taxon>
        <taxon>Dikarya</taxon>
        <taxon>Ascomycota</taxon>
        <taxon>Pezizomycotina</taxon>
        <taxon>Sordariomycetes</taxon>
        <taxon>Sordariomycetidae</taxon>
        <taxon>Sordariales</taxon>
        <taxon>Lasiosphaeriaceae</taxon>
        <taxon>Cercophora</taxon>
    </lineage>
</organism>
<comment type="caution">
    <text evidence="3">The sequence shown here is derived from an EMBL/GenBank/DDBJ whole genome shotgun (WGS) entry which is preliminary data.</text>
</comment>
<dbReference type="Pfam" id="PF06985">
    <property type="entry name" value="HET"/>
    <property type="match status" value="1"/>
</dbReference>
<dbReference type="EMBL" id="JAUEPO010000006">
    <property type="protein sequence ID" value="KAK3319503.1"/>
    <property type="molecule type" value="Genomic_DNA"/>
</dbReference>
<evidence type="ECO:0000256" key="1">
    <source>
        <dbReference type="SAM" id="MobiDB-lite"/>
    </source>
</evidence>
<sequence>MDSARPWARLKHLLKSPNNNPPELRPDPPVPEPVADEVNTDSDETALGVPQVLEAVECNVCSIWIEAFKTLPLHEDVVQTELYPSSVREAAENGCRICSAFIELYRPIASYERGNTLNIVQRRGDEMGSHRRAFFSLQMLSDAPYLPSDIFCSADLPDPWGIFPIEDEITTGSGPDSCHRVAAKWIRRCVTTHSCGSTGTDQPLPSRLVEIDKHLRDLKVVETKGKTGRYVCLSHCWGTQHTFENTTETLPRFLKGFPYADMPTVYREAVKMAHMLGVRYLWIDSLCIVQDDREDWLREAGQMADIYANSFLTIAATRAKSNTASMHHDRKDKEALGISPMVGNPYRLMSHRNPSHPGNSLVYGEDARFPLLTRGWVFQERLLSPRVLHFGPDEMLWECHEESLCECERSQGLGLSKAGHTRLLAGGNRDELELAWRRLVEQYSNMRLTKTSDKLPAFSGIAKQFAKKRPDSTYLAGLWSSSLMDDMLWYCNEFSHKTLNAKPEPRQAPSWSWVSVDQRVYYPSSEYYGNTKIEVMAHYTFLYQGVCTPAGLDVMGEVKGGRLTMSGPVLRGHYGPRRRRDEHEYDLFIFIVPESTAERGAETEMLFSTESLEPHPGSVVGRSRRNCLFLDYRDTRPLYLQPKRIEVMCLRIVRLLRQGPFSLEAVEHILVLKESEQHAGCYERIGMAIIRKEFHRDFGDNPLKGQGRYKPMDFTAEERAELWSSFVSPFDGGADVEDIVIV</sequence>
<reference evidence="3" key="1">
    <citation type="journal article" date="2023" name="Mol. Phylogenet. Evol.">
        <title>Genome-scale phylogeny and comparative genomics of the fungal order Sordariales.</title>
        <authorList>
            <person name="Hensen N."/>
            <person name="Bonometti L."/>
            <person name="Westerberg I."/>
            <person name="Brannstrom I.O."/>
            <person name="Guillou S."/>
            <person name="Cros-Aarteil S."/>
            <person name="Calhoun S."/>
            <person name="Haridas S."/>
            <person name="Kuo A."/>
            <person name="Mondo S."/>
            <person name="Pangilinan J."/>
            <person name="Riley R."/>
            <person name="LaButti K."/>
            <person name="Andreopoulos B."/>
            <person name="Lipzen A."/>
            <person name="Chen C."/>
            <person name="Yan M."/>
            <person name="Daum C."/>
            <person name="Ng V."/>
            <person name="Clum A."/>
            <person name="Steindorff A."/>
            <person name="Ohm R.A."/>
            <person name="Martin F."/>
            <person name="Silar P."/>
            <person name="Natvig D.O."/>
            <person name="Lalanne C."/>
            <person name="Gautier V."/>
            <person name="Ament-Velasquez S.L."/>
            <person name="Kruys A."/>
            <person name="Hutchinson M.I."/>
            <person name="Powell A.J."/>
            <person name="Barry K."/>
            <person name="Miller A.N."/>
            <person name="Grigoriev I.V."/>
            <person name="Debuchy R."/>
            <person name="Gladieux P."/>
            <person name="Hiltunen Thoren M."/>
            <person name="Johannesson H."/>
        </authorList>
    </citation>
    <scope>NUCLEOTIDE SEQUENCE</scope>
    <source>
        <strain evidence="3">SMH4131-1</strain>
    </source>
</reference>
<dbReference type="PANTHER" id="PTHR33112:SF9">
    <property type="entry name" value="HETEROKARYON INCOMPATIBILITY DOMAIN-CONTAINING PROTEIN"/>
    <property type="match status" value="1"/>
</dbReference>
<dbReference type="Proteomes" id="UP001286456">
    <property type="component" value="Unassembled WGS sequence"/>
</dbReference>
<dbReference type="InterPro" id="IPR010730">
    <property type="entry name" value="HET"/>
</dbReference>
<keyword evidence="4" id="KW-1185">Reference proteome</keyword>
<evidence type="ECO:0000259" key="2">
    <source>
        <dbReference type="Pfam" id="PF06985"/>
    </source>
</evidence>
<proteinExistence type="predicted"/>